<gene>
    <name evidence="2" type="ORF">DO83_09905</name>
</gene>
<evidence type="ECO:0000313" key="3">
    <source>
        <dbReference type="Proteomes" id="UP000188159"/>
    </source>
</evidence>
<dbReference type="Proteomes" id="UP000188159">
    <property type="component" value="Chromosome"/>
</dbReference>
<proteinExistence type="predicted"/>
<evidence type="ECO:0000256" key="1">
    <source>
        <dbReference type="SAM" id="MobiDB-lite"/>
    </source>
</evidence>
<organism evidence="2 3">
    <name type="scientific">Anaerostipes hadrus</name>
    <dbReference type="NCBI Taxonomy" id="649756"/>
    <lineage>
        <taxon>Bacteria</taxon>
        <taxon>Bacillati</taxon>
        <taxon>Bacillota</taxon>
        <taxon>Clostridia</taxon>
        <taxon>Lachnospirales</taxon>
        <taxon>Lachnospiraceae</taxon>
        <taxon>Anaerostipes</taxon>
    </lineage>
</organism>
<feature type="compositionally biased region" description="Polar residues" evidence="1">
    <location>
        <begin position="11"/>
        <end position="20"/>
    </location>
</feature>
<reference evidence="2 3" key="1">
    <citation type="journal article" date="2016" name="Sci. Rep.">
        <title>Accelerated dysbiosis of gut microbiota during aggravation of DSS-induced colitis by a butyrate-producing bacterium.</title>
        <authorList>
            <person name="Zhang Q."/>
            <person name="Wu Y."/>
            <person name="Wang J."/>
            <person name="Wu G."/>
            <person name="Long W."/>
            <person name="Xue Z."/>
            <person name="Wang L."/>
            <person name="Zhang X."/>
            <person name="Pang X."/>
            <person name="Zhao Y."/>
            <person name="Zhao L."/>
            <person name="Zhang C."/>
        </authorList>
    </citation>
    <scope>NUCLEOTIDE SEQUENCE [LARGE SCALE GENOMIC DNA]</scope>
    <source>
        <strain evidence="2 3">BPB5</strain>
    </source>
</reference>
<dbReference type="RefSeq" id="WP_055232118.1">
    <property type="nucleotide sequence ID" value="NZ_CP012098.1"/>
</dbReference>
<dbReference type="EMBL" id="CP012098">
    <property type="protein sequence ID" value="AQP39867.1"/>
    <property type="molecule type" value="Genomic_DNA"/>
</dbReference>
<dbReference type="AlphaFoldDB" id="A0A174BX42"/>
<evidence type="ECO:0000313" key="2">
    <source>
        <dbReference type="EMBL" id="AQP39867.1"/>
    </source>
</evidence>
<sequence>MSENKKGPGSSLANSQGTNKSSYKLYHERNEESKMNVSTAISVLKNNIERYDEQMKMHGIMGGDLLDENPTISAMRKAVEILENIKIVYQKTVIPNELYRDGDIEHVKKGSAIGMADELINYIEFKDRYIFELDQKEIVGKLMIIDMRKGAENE</sequence>
<protein>
    <submittedName>
        <fullName evidence="2">Uncharacterized protein</fullName>
    </submittedName>
</protein>
<feature type="region of interest" description="Disordered" evidence="1">
    <location>
        <begin position="1"/>
        <end position="20"/>
    </location>
</feature>
<accession>A0A174BX42</accession>
<name>A0A174BX42_ANAHA</name>